<evidence type="ECO:0000256" key="2">
    <source>
        <dbReference type="ARBA" id="ARBA00022676"/>
    </source>
</evidence>
<keyword evidence="2" id="KW-0328">Glycosyltransferase</keyword>
<comment type="caution">
    <text evidence="6">The sequence shown here is derived from an EMBL/GenBank/DDBJ whole genome shotgun (WGS) entry which is preliminary data.</text>
</comment>
<keyword evidence="4" id="KW-1133">Transmembrane helix</keyword>
<dbReference type="GO" id="GO:0016757">
    <property type="term" value="F:glycosyltransferase activity"/>
    <property type="evidence" value="ECO:0007669"/>
    <property type="project" value="UniProtKB-KW"/>
</dbReference>
<dbReference type="EMBL" id="PFAM01000004">
    <property type="protein sequence ID" value="PIT96424.1"/>
    <property type="molecule type" value="Genomic_DNA"/>
</dbReference>
<evidence type="ECO:0000256" key="1">
    <source>
        <dbReference type="ARBA" id="ARBA00006739"/>
    </source>
</evidence>
<dbReference type="SUPFAM" id="SSF53448">
    <property type="entry name" value="Nucleotide-diphospho-sugar transferases"/>
    <property type="match status" value="1"/>
</dbReference>
<dbReference type="InterPro" id="IPR001173">
    <property type="entry name" value="Glyco_trans_2-like"/>
</dbReference>
<accession>A0A2M6WUG4</accession>
<name>A0A2M6WUG4_9BACT</name>
<dbReference type="Proteomes" id="UP000228533">
    <property type="component" value="Unassembled WGS sequence"/>
</dbReference>
<evidence type="ECO:0000256" key="3">
    <source>
        <dbReference type="ARBA" id="ARBA00022679"/>
    </source>
</evidence>
<dbReference type="PANTHER" id="PTHR43179:SF12">
    <property type="entry name" value="GALACTOFURANOSYLTRANSFERASE GLFT2"/>
    <property type="match status" value="1"/>
</dbReference>
<evidence type="ECO:0000259" key="5">
    <source>
        <dbReference type="Pfam" id="PF00535"/>
    </source>
</evidence>
<proteinExistence type="inferred from homology"/>
<feature type="domain" description="Glycosyltransferase 2-like" evidence="5">
    <location>
        <begin position="19"/>
        <end position="189"/>
    </location>
</feature>
<keyword evidence="3" id="KW-0808">Transferase</keyword>
<organism evidence="6 7">
    <name type="scientific">Candidatus Falkowbacteria bacterium CG10_big_fil_rev_8_21_14_0_10_37_14</name>
    <dbReference type="NCBI Taxonomy" id="1974561"/>
    <lineage>
        <taxon>Bacteria</taxon>
        <taxon>Candidatus Falkowiibacteriota</taxon>
    </lineage>
</organism>
<comment type="similarity">
    <text evidence="1">Belongs to the glycosyltransferase 2 family.</text>
</comment>
<protein>
    <recommendedName>
        <fullName evidence="5">Glycosyltransferase 2-like domain-containing protein</fullName>
    </recommendedName>
</protein>
<dbReference type="Pfam" id="PF00535">
    <property type="entry name" value="Glycos_transf_2"/>
    <property type="match status" value="1"/>
</dbReference>
<evidence type="ECO:0000313" key="6">
    <source>
        <dbReference type="EMBL" id="PIT96424.1"/>
    </source>
</evidence>
<dbReference type="InterPro" id="IPR029044">
    <property type="entry name" value="Nucleotide-diphossugar_trans"/>
</dbReference>
<dbReference type="Gene3D" id="3.90.550.10">
    <property type="entry name" value="Spore Coat Polysaccharide Biosynthesis Protein SpsA, Chain A"/>
    <property type="match status" value="1"/>
</dbReference>
<gene>
    <name evidence="6" type="ORF">COT94_00480</name>
</gene>
<evidence type="ECO:0000256" key="4">
    <source>
        <dbReference type="SAM" id="Phobius"/>
    </source>
</evidence>
<evidence type="ECO:0000313" key="7">
    <source>
        <dbReference type="Proteomes" id="UP000228533"/>
    </source>
</evidence>
<sequence length="323" mass="36613">MARPVKLAVGFLVYGSATAKYLPAFVKSLLLAVEKSGSSARFWCWDNQPADQSNHSFLMDYPQINYLSGVENIGFGRAYNILITEALAWDADYFLVVNPDTLWSEEAIEKLLAAIMLNDKLGSVVPKVFYWDFLLNKKTKRLDSCGIVKLSGLRFVDIGQGETDHGRFDNAKVLGPSGCAGLYRVSALQSVTTSGQYFDELMFMYKEDSDLAMRLKLAGWKSELVPSAGVWHDRSVAGRGIGLLARLKAQATKNQKAKLWSRKHQLVLVWKYWRQESLFGLMKLFFGLVAEGLYALIFDRSLLSAWTWFWKNKKRIIIPKRIK</sequence>
<dbReference type="PANTHER" id="PTHR43179">
    <property type="entry name" value="RHAMNOSYLTRANSFERASE WBBL"/>
    <property type="match status" value="1"/>
</dbReference>
<keyword evidence="4" id="KW-0472">Membrane</keyword>
<reference evidence="7" key="1">
    <citation type="submission" date="2017-09" db="EMBL/GenBank/DDBJ databases">
        <title>Depth-based differentiation of microbial function through sediment-hosted aquifers and enrichment of novel symbionts in the deep terrestrial subsurface.</title>
        <authorList>
            <person name="Probst A.J."/>
            <person name="Ladd B."/>
            <person name="Jarett J.K."/>
            <person name="Geller-Mcgrath D.E."/>
            <person name="Sieber C.M.K."/>
            <person name="Emerson J.B."/>
            <person name="Anantharaman K."/>
            <person name="Thomas B.C."/>
            <person name="Malmstrom R."/>
            <person name="Stieglmeier M."/>
            <person name="Klingl A."/>
            <person name="Woyke T."/>
            <person name="Ryan C.M."/>
            <person name="Banfield J.F."/>
        </authorList>
    </citation>
    <scope>NUCLEOTIDE SEQUENCE [LARGE SCALE GENOMIC DNA]</scope>
</reference>
<feature type="transmembrane region" description="Helical" evidence="4">
    <location>
        <begin position="284"/>
        <end position="310"/>
    </location>
</feature>
<dbReference type="AlphaFoldDB" id="A0A2M6WUG4"/>
<keyword evidence="4" id="KW-0812">Transmembrane</keyword>